<dbReference type="GO" id="GO:0048471">
    <property type="term" value="C:perinuclear region of cytoplasm"/>
    <property type="evidence" value="ECO:0007669"/>
    <property type="project" value="UniProtKB-SubCell"/>
</dbReference>
<evidence type="ECO:0000313" key="11">
    <source>
        <dbReference type="EMBL" id="AAT07231.1"/>
    </source>
</evidence>
<evidence type="ECO:0000256" key="2">
    <source>
        <dbReference type="ARBA" id="ARBA00004556"/>
    </source>
</evidence>
<evidence type="ECO:0000256" key="7">
    <source>
        <dbReference type="ARBA" id="ARBA00023242"/>
    </source>
</evidence>
<dbReference type="OrthoDB" id="7788983at2759"/>
<evidence type="ECO:0000256" key="8">
    <source>
        <dbReference type="ARBA" id="ARBA00040849"/>
    </source>
</evidence>
<dbReference type="InterPro" id="IPR050760">
    <property type="entry name" value="Period_circadian_regulator"/>
</dbReference>
<sequence>AALGTVSTSVEGTEESALLHPSSSSCDQLQELQDTQQLGEPRSPTKDAVQQFNDQSLESEQSEAANQSEQTQLPTPSCSSAITVPTVTVAVASNSAVTASGVCVKSEKTCESTPGKLEMLTSGVGGKQQQQEKIKEDSFCCVISMHDGVVLYTTPSITDVLGFPRDMWLGRSFIDFVHLKDRATFASQITTGIPIAESRGSMPKDARSTFCVMLRRYRGISSGGFGVIGRPVNYE</sequence>
<feature type="domain" description="PAS" evidence="10">
    <location>
        <begin position="147"/>
        <end position="196"/>
    </location>
</feature>
<keyword evidence="6" id="KW-0090">Biological rhythms</keyword>
<dbReference type="PANTHER" id="PTHR11269:SF16">
    <property type="entry name" value="PERIOD CIRCADIAN PROTEIN"/>
    <property type="match status" value="1"/>
</dbReference>
<protein>
    <recommendedName>
        <fullName evidence="8">Period circadian protein</fullName>
    </recommendedName>
</protein>
<dbReference type="GO" id="GO:0032922">
    <property type="term" value="P:circadian regulation of gene expression"/>
    <property type="evidence" value="ECO:0007669"/>
    <property type="project" value="TreeGrafter"/>
</dbReference>
<evidence type="ECO:0000256" key="1">
    <source>
        <dbReference type="ARBA" id="ARBA00004123"/>
    </source>
</evidence>
<evidence type="ECO:0000256" key="5">
    <source>
        <dbReference type="ARBA" id="ARBA00022737"/>
    </source>
</evidence>
<evidence type="ECO:0000313" key="12">
    <source>
        <dbReference type="EMBL" id="AAT07235.1"/>
    </source>
</evidence>
<dbReference type="InterPro" id="IPR035965">
    <property type="entry name" value="PAS-like_dom_sf"/>
</dbReference>
<dbReference type="GO" id="GO:0000122">
    <property type="term" value="P:negative regulation of transcription by RNA polymerase II"/>
    <property type="evidence" value="ECO:0007669"/>
    <property type="project" value="TreeGrafter"/>
</dbReference>
<dbReference type="FunFam" id="3.30.450.20:FF:000072">
    <property type="entry name" value="Period circadian protein"/>
    <property type="match status" value="1"/>
</dbReference>
<evidence type="ECO:0000256" key="9">
    <source>
        <dbReference type="SAM" id="MobiDB-lite"/>
    </source>
</evidence>
<evidence type="ECO:0000256" key="3">
    <source>
        <dbReference type="ARBA" id="ARBA00022490"/>
    </source>
</evidence>
<dbReference type="Gene3D" id="3.30.450.20">
    <property type="entry name" value="PAS domain"/>
    <property type="match status" value="1"/>
</dbReference>
<feature type="non-terminal residue" evidence="12">
    <location>
        <position position="235"/>
    </location>
</feature>
<proteinExistence type="predicted"/>
<dbReference type="PROSITE" id="PS50112">
    <property type="entry name" value="PAS"/>
    <property type="match status" value="1"/>
</dbReference>
<evidence type="ECO:0000256" key="4">
    <source>
        <dbReference type="ARBA" id="ARBA00022553"/>
    </source>
</evidence>
<name>Q5DR10_DROIU</name>
<evidence type="ECO:0000256" key="6">
    <source>
        <dbReference type="ARBA" id="ARBA00023108"/>
    </source>
</evidence>
<dbReference type="AlphaFoldDB" id="Q5DR10"/>
<keyword evidence="5" id="KW-0677">Repeat</keyword>
<dbReference type="EMBL" id="AY541169">
    <property type="protein sequence ID" value="AAT07231.1"/>
    <property type="molecule type" value="Genomic_DNA"/>
</dbReference>
<keyword evidence="4" id="KW-0597">Phosphoprotein</keyword>
<dbReference type="Pfam" id="PF00989">
    <property type="entry name" value="PAS"/>
    <property type="match status" value="1"/>
</dbReference>
<feature type="region of interest" description="Disordered" evidence="9">
    <location>
        <begin position="1"/>
        <end position="77"/>
    </location>
</feature>
<dbReference type="GO" id="GO:0043153">
    <property type="term" value="P:entrainment of circadian clock by photoperiod"/>
    <property type="evidence" value="ECO:0007669"/>
    <property type="project" value="TreeGrafter"/>
</dbReference>
<dbReference type="InterPro" id="IPR013767">
    <property type="entry name" value="PAS_fold"/>
</dbReference>
<dbReference type="EMBL" id="AY541173">
    <property type="protein sequence ID" value="AAT07235.1"/>
    <property type="molecule type" value="Genomic_DNA"/>
</dbReference>
<gene>
    <name evidence="12" type="primary">per</name>
</gene>
<dbReference type="PANTHER" id="PTHR11269">
    <property type="entry name" value="PERIOD CIRCADIAN PROTEIN"/>
    <property type="match status" value="1"/>
</dbReference>
<dbReference type="GO" id="GO:0001222">
    <property type="term" value="F:transcription corepressor binding"/>
    <property type="evidence" value="ECO:0007669"/>
    <property type="project" value="TreeGrafter"/>
</dbReference>
<dbReference type="InterPro" id="IPR000014">
    <property type="entry name" value="PAS"/>
</dbReference>
<accession>Q5DR10</accession>
<organism evidence="12">
    <name type="scientific">Drosophila innubila</name>
    <name type="common">Mycophagous fly</name>
    <dbReference type="NCBI Taxonomy" id="198719"/>
    <lineage>
        <taxon>Eukaryota</taxon>
        <taxon>Metazoa</taxon>
        <taxon>Ecdysozoa</taxon>
        <taxon>Arthropoda</taxon>
        <taxon>Hexapoda</taxon>
        <taxon>Insecta</taxon>
        <taxon>Pterygota</taxon>
        <taxon>Neoptera</taxon>
        <taxon>Endopterygota</taxon>
        <taxon>Diptera</taxon>
        <taxon>Brachycera</taxon>
        <taxon>Muscomorpha</taxon>
        <taxon>Ephydroidea</taxon>
        <taxon>Drosophilidae</taxon>
        <taxon>Drosophila</taxon>
    </lineage>
</organism>
<feature type="compositionally biased region" description="Low complexity" evidence="9">
    <location>
        <begin position="27"/>
        <end position="38"/>
    </location>
</feature>
<dbReference type="GO" id="GO:0005634">
    <property type="term" value="C:nucleus"/>
    <property type="evidence" value="ECO:0007669"/>
    <property type="project" value="UniProtKB-SubCell"/>
</dbReference>
<evidence type="ECO:0000259" key="10">
    <source>
        <dbReference type="PROSITE" id="PS50112"/>
    </source>
</evidence>
<feature type="non-terminal residue" evidence="12">
    <location>
        <position position="1"/>
    </location>
</feature>
<reference evidence="12" key="1">
    <citation type="journal article" date="2004" name="Genetics">
        <title>Evolutionarily stable infection by a male-killing endosymbiont in Drosophila innubila: molecular evidence from the host and parasite genomes.</title>
        <authorList>
            <person name="Dyer K.A."/>
            <person name="Jaenike J."/>
        </authorList>
    </citation>
    <scope>NUCLEOTIDE SEQUENCE</scope>
    <source>
        <strain evidence="11">CH3_M10</strain>
        <strain evidence="12">CH3_M70</strain>
    </source>
</reference>
<keyword evidence="7" id="KW-0539">Nucleus</keyword>
<keyword evidence="3" id="KW-0963">Cytoplasm</keyword>
<dbReference type="GO" id="GO:0000976">
    <property type="term" value="F:transcription cis-regulatory region binding"/>
    <property type="evidence" value="ECO:0007669"/>
    <property type="project" value="TreeGrafter"/>
</dbReference>
<feature type="compositionally biased region" description="Low complexity" evidence="9">
    <location>
        <begin position="55"/>
        <end position="70"/>
    </location>
</feature>
<feature type="compositionally biased region" description="Polar residues" evidence="9">
    <location>
        <begin position="1"/>
        <end position="11"/>
    </location>
</feature>
<dbReference type="SUPFAM" id="SSF55785">
    <property type="entry name" value="PYP-like sensor domain (PAS domain)"/>
    <property type="match status" value="1"/>
</dbReference>
<comment type="subcellular location">
    <subcellularLocation>
        <location evidence="2">Cytoplasm</location>
        <location evidence="2">Perinuclear region</location>
    </subcellularLocation>
    <subcellularLocation>
        <location evidence="1">Nucleus</location>
    </subcellularLocation>
</comment>
<dbReference type="CDD" id="cd00130">
    <property type="entry name" value="PAS"/>
    <property type="match status" value="1"/>
</dbReference>